<protein>
    <submittedName>
        <fullName evidence="1">334_t:CDS:1</fullName>
    </submittedName>
</protein>
<proteinExistence type="predicted"/>
<accession>A0A9N9JZL0</accession>
<feature type="non-terminal residue" evidence="1">
    <location>
        <position position="163"/>
    </location>
</feature>
<comment type="caution">
    <text evidence="1">The sequence shown here is derived from an EMBL/GenBank/DDBJ whole genome shotgun (WGS) entry which is preliminary data.</text>
</comment>
<evidence type="ECO:0000313" key="1">
    <source>
        <dbReference type="EMBL" id="CAG8805002.1"/>
    </source>
</evidence>
<dbReference type="AlphaFoldDB" id="A0A9N9JZL0"/>
<dbReference type="OrthoDB" id="2427271at2759"/>
<feature type="non-terminal residue" evidence="1">
    <location>
        <position position="1"/>
    </location>
</feature>
<keyword evidence="2" id="KW-1185">Reference proteome</keyword>
<name>A0A9N9JZL0_9GLOM</name>
<reference evidence="1" key="1">
    <citation type="submission" date="2021-06" db="EMBL/GenBank/DDBJ databases">
        <authorList>
            <person name="Kallberg Y."/>
            <person name="Tangrot J."/>
            <person name="Rosling A."/>
        </authorList>
    </citation>
    <scope>NUCLEOTIDE SEQUENCE</scope>
    <source>
        <strain evidence="1">IN212</strain>
    </source>
</reference>
<dbReference type="EMBL" id="CAJVPZ010076922">
    <property type="protein sequence ID" value="CAG8805002.1"/>
    <property type="molecule type" value="Genomic_DNA"/>
</dbReference>
<evidence type="ECO:0000313" key="2">
    <source>
        <dbReference type="Proteomes" id="UP000789396"/>
    </source>
</evidence>
<sequence>QFEYNALCAIGNDLDLALSASMGDEAIRHIENAKAKTLDRMVVLNVAREYAYGEMIEQARQAANLKQRRKRKYVNKKWFFQENDFYKKSEEEMDFIVPKEKEMIHSCVTTAKAWGTMQIIAPQGQIDNHLKENQVNLVKQQSTTCKGKTIVDYSRAPKLSVVR</sequence>
<gene>
    <name evidence="1" type="ORF">RFULGI_LOCUS18128</name>
</gene>
<organism evidence="1 2">
    <name type="scientific">Racocetra fulgida</name>
    <dbReference type="NCBI Taxonomy" id="60492"/>
    <lineage>
        <taxon>Eukaryota</taxon>
        <taxon>Fungi</taxon>
        <taxon>Fungi incertae sedis</taxon>
        <taxon>Mucoromycota</taxon>
        <taxon>Glomeromycotina</taxon>
        <taxon>Glomeromycetes</taxon>
        <taxon>Diversisporales</taxon>
        <taxon>Gigasporaceae</taxon>
        <taxon>Racocetra</taxon>
    </lineage>
</organism>
<dbReference type="Proteomes" id="UP000789396">
    <property type="component" value="Unassembled WGS sequence"/>
</dbReference>